<evidence type="ECO:0000259" key="2">
    <source>
        <dbReference type="Pfam" id="PF20671"/>
    </source>
</evidence>
<dbReference type="InterPro" id="IPR007265">
    <property type="entry name" value="COG_su3"/>
</dbReference>
<comment type="caution">
    <text evidence="3">The sequence shown here is derived from an EMBL/GenBank/DDBJ whole genome shotgun (WGS) entry which is preliminary data.</text>
</comment>
<accession>A0A9W7CNT2</accession>
<name>A0A9W7CNT2_9STRA</name>
<organism evidence="3 4">
    <name type="scientific">Triparma laevis f. longispina</name>
    <dbReference type="NCBI Taxonomy" id="1714387"/>
    <lineage>
        <taxon>Eukaryota</taxon>
        <taxon>Sar</taxon>
        <taxon>Stramenopiles</taxon>
        <taxon>Ochrophyta</taxon>
        <taxon>Bolidophyceae</taxon>
        <taxon>Parmales</taxon>
        <taxon>Triparmaceae</taxon>
        <taxon>Triparma</taxon>
    </lineage>
</organism>
<dbReference type="AlphaFoldDB" id="A0A9W7CNT2"/>
<proteinExistence type="predicted"/>
<feature type="compositionally biased region" description="Polar residues" evidence="1">
    <location>
        <begin position="12"/>
        <end position="21"/>
    </location>
</feature>
<sequence>MSSLPPPPLYNSGATSSTPSNAPFPPPVKFSDLHSVLGPSFTLEKYSPRNPLLLCLKSSLDKTPPPAPSVKSAGSIPLSKPLSFSTISTLENTLQISSAEERVFSTLIKPELDSLTNPIDPSNVDSISVENCNQELSRFNLDLEAVTLLKNDLESSKLDVTKVINLLRSLSGTSSPSQPNLHTQIQTLVISTSSLETHLSELKTPITFYSNIDNSLKVLGIGDSSVCVGKDEEGNDMIGKVDKGGKEDDIKIHLGSEEFGDTLVKLKSSLRFFEANKELHSSKLYILRAEYMLKLSYTILKNGIAQRIEKVVNEITKSSGGKIPSVKVEKIESSILYTKWMGIGSRIKSFFDFVVEGGGEIKGECFTEYMSWRLYSIQNSIKSYSEDITKMDVISGVRVGVGGLRRLERMERGVWGEFFGDEGVLERGDFLGRLFAPIWNGLRRGVIKANSSTVLCSVINILQSEINLSKPEETSKNDTLSRVMSDAQERVVFLIRREIKRSVKEYKPSKDDIKPVGSMLGVEGEVGGSDVYESWYPPLKNTLFVLSKIFRVVGDEVFDDIAREAVEGCVESFERAKGLEEKLESKLFLVANLLTLREQLTPFSLELRQVDKALHFSSTSDAIRTFVSNRSSLFDLSGNNALLNFANDVVPKVEETEVDKKEELDGILRRVCNQLCEEIGEKVLGDSITVKPPTVEKLQEAKIRVSEYLGGEVLESFKVYLDENTVMILMKPIQRKVVKAYQDLKVEGEEMKGVVEGIIEAVKKI</sequence>
<dbReference type="InterPro" id="IPR048685">
    <property type="entry name" value="COG3_C"/>
</dbReference>
<dbReference type="PANTHER" id="PTHR13302">
    <property type="entry name" value="CONSERVED OLIGOMERIC GOLGI COMPLEX COMPONENT 3"/>
    <property type="match status" value="1"/>
</dbReference>
<evidence type="ECO:0000313" key="3">
    <source>
        <dbReference type="EMBL" id="GMI08174.1"/>
    </source>
</evidence>
<dbReference type="PANTHER" id="PTHR13302:SF8">
    <property type="entry name" value="CONSERVED OLIGOMERIC GOLGI COMPLEX SUBUNIT 3"/>
    <property type="match status" value="1"/>
</dbReference>
<dbReference type="OrthoDB" id="199304at2759"/>
<protein>
    <recommendedName>
        <fullName evidence="2">Conserved oligomeric Golgi complex subunit 3 C-terminal domain-containing protein</fullName>
    </recommendedName>
</protein>
<feature type="region of interest" description="Disordered" evidence="1">
    <location>
        <begin position="1"/>
        <end position="29"/>
    </location>
</feature>
<dbReference type="GO" id="GO:0005801">
    <property type="term" value="C:cis-Golgi network"/>
    <property type="evidence" value="ECO:0007669"/>
    <property type="project" value="InterPro"/>
</dbReference>
<dbReference type="EMBL" id="BRXW01000120">
    <property type="protein sequence ID" value="GMI08174.1"/>
    <property type="molecule type" value="Genomic_DNA"/>
</dbReference>
<gene>
    <name evidence="3" type="ORF">TrLO_g5011</name>
</gene>
<dbReference type="Proteomes" id="UP001165122">
    <property type="component" value="Unassembled WGS sequence"/>
</dbReference>
<dbReference type="GO" id="GO:0016020">
    <property type="term" value="C:membrane"/>
    <property type="evidence" value="ECO:0007669"/>
    <property type="project" value="InterPro"/>
</dbReference>
<dbReference type="GO" id="GO:0006891">
    <property type="term" value="P:intra-Golgi vesicle-mediated transport"/>
    <property type="evidence" value="ECO:0007669"/>
    <property type="project" value="TreeGrafter"/>
</dbReference>
<evidence type="ECO:0000313" key="4">
    <source>
        <dbReference type="Proteomes" id="UP001165122"/>
    </source>
</evidence>
<dbReference type="GO" id="GO:0006886">
    <property type="term" value="P:intracellular protein transport"/>
    <property type="evidence" value="ECO:0007669"/>
    <property type="project" value="InterPro"/>
</dbReference>
<keyword evidence="4" id="KW-1185">Reference proteome</keyword>
<dbReference type="GO" id="GO:0007030">
    <property type="term" value="P:Golgi organization"/>
    <property type="evidence" value="ECO:0007669"/>
    <property type="project" value="TreeGrafter"/>
</dbReference>
<feature type="domain" description="Conserved oligomeric Golgi complex subunit 3 C-terminal" evidence="2">
    <location>
        <begin position="362"/>
        <end position="618"/>
    </location>
</feature>
<reference evidence="4" key="1">
    <citation type="journal article" date="2023" name="Commun. Biol.">
        <title>Genome analysis of Parmales, the sister group of diatoms, reveals the evolutionary specialization of diatoms from phago-mixotrophs to photoautotrophs.</title>
        <authorList>
            <person name="Ban H."/>
            <person name="Sato S."/>
            <person name="Yoshikawa S."/>
            <person name="Yamada K."/>
            <person name="Nakamura Y."/>
            <person name="Ichinomiya M."/>
            <person name="Sato N."/>
            <person name="Blanc-Mathieu R."/>
            <person name="Endo H."/>
            <person name="Kuwata A."/>
            <person name="Ogata H."/>
        </authorList>
    </citation>
    <scope>NUCLEOTIDE SEQUENCE [LARGE SCALE GENOMIC DNA]</scope>
    <source>
        <strain evidence="4">NIES 3700</strain>
    </source>
</reference>
<dbReference type="Pfam" id="PF20671">
    <property type="entry name" value="COG3_C"/>
    <property type="match status" value="1"/>
</dbReference>
<dbReference type="GO" id="GO:0017119">
    <property type="term" value="C:Golgi transport complex"/>
    <property type="evidence" value="ECO:0007669"/>
    <property type="project" value="TreeGrafter"/>
</dbReference>
<evidence type="ECO:0000256" key="1">
    <source>
        <dbReference type="SAM" id="MobiDB-lite"/>
    </source>
</evidence>